<dbReference type="EMBL" id="NFZT01000001">
    <property type="protein sequence ID" value="OWV34458.1"/>
    <property type="molecule type" value="Genomic_DNA"/>
</dbReference>
<name>A0A219B9K6_9SPHN</name>
<feature type="region of interest" description="Disordered" evidence="1">
    <location>
        <begin position="56"/>
        <end position="75"/>
    </location>
</feature>
<dbReference type="GO" id="GO:0006878">
    <property type="term" value="P:intracellular copper ion homeostasis"/>
    <property type="evidence" value="ECO:0007669"/>
    <property type="project" value="InterPro"/>
</dbReference>
<evidence type="ECO:0008006" key="5">
    <source>
        <dbReference type="Google" id="ProtNLM"/>
    </source>
</evidence>
<feature type="signal peptide" evidence="2">
    <location>
        <begin position="1"/>
        <end position="20"/>
    </location>
</feature>
<comment type="caution">
    <text evidence="3">The sequence shown here is derived from an EMBL/GenBank/DDBJ whole genome shotgun (WGS) entry which is preliminary data.</text>
</comment>
<dbReference type="InterPro" id="IPR036709">
    <property type="entry name" value="Autotransporte_beta_dom_sf"/>
</dbReference>
<evidence type="ECO:0000256" key="1">
    <source>
        <dbReference type="SAM" id="MobiDB-lite"/>
    </source>
</evidence>
<evidence type="ECO:0000256" key="2">
    <source>
        <dbReference type="SAM" id="SignalP"/>
    </source>
</evidence>
<gene>
    <name evidence="3" type="ORF">B5C34_13980</name>
</gene>
<dbReference type="InterPro" id="IPR007939">
    <property type="entry name" value="Cu-R_B_prcur"/>
</dbReference>
<accession>A0A219B9K6</accession>
<dbReference type="SUPFAM" id="SSF103515">
    <property type="entry name" value="Autotransporter"/>
    <property type="match status" value="1"/>
</dbReference>
<dbReference type="Proteomes" id="UP000198462">
    <property type="component" value="Unassembled WGS sequence"/>
</dbReference>
<reference evidence="4" key="1">
    <citation type="submission" date="2017-05" db="EMBL/GenBank/DDBJ databases">
        <authorList>
            <person name="Lin X."/>
        </authorList>
    </citation>
    <scope>NUCLEOTIDE SEQUENCE [LARGE SCALE GENOMIC DNA]</scope>
    <source>
        <strain evidence="4">JLT2012</strain>
    </source>
</reference>
<evidence type="ECO:0000313" key="3">
    <source>
        <dbReference type="EMBL" id="OWV34458.1"/>
    </source>
</evidence>
<keyword evidence="2" id="KW-0732">Signal</keyword>
<sequence>MRRGLLTAALLLAAATPALAQHEGHGGASDETMAHEPMAHEPMDHEAMDHGAMDHAQMGHDRPAASAAEAGPPPRAFEGPEHAADLIWGEARMAPARQQVWRNNGEARFGTLMAERLEARIGEEEAYLWDVQAWYGGDLDRLMLKSEGEGSWNGELESAEVQALWSHAIGPFFDLQLGARYDAAPRDRTYAVAGVQGLAPYMFEVDAALFLSDSGDLTGRVEAEYDQRLTQRLVLQPRLEANLAAQNVPELGIGAGLSSVEAGLRLRYELAREFAPYIGVGYEARLGETADLARQEGEDPSGFVGLVGLRAWF</sequence>
<protein>
    <recommendedName>
        <fullName evidence="5">Copper resistance protein B</fullName>
    </recommendedName>
</protein>
<dbReference type="AlphaFoldDB" id="A0A219B9K6"/>
<keyword evidence="4" id="KW-1185">Reference proteome</keyword>
<dbReference type="GO" id="GO:0005507">
    <property type="term" value="F:copper ion binding"/>
    <property type="evidence" value="ECO:0007669"/>
    <property type="project" value="InterPro"/>
</dbReference>
<proteinExistence type="predicted"/>
<evidence type="ECO:0000313" key="4">
    <source>
        <dbReference type="Proteomes" id="UP000198462"/>
    </source>
</evidence>
<dbReference type="Pfam" id="PF05275">
    <property type="entry name" value="CopB"/>
    <property type="match status" value="1"/>
</dbReference>
<dbReference type="OrthoDB" id="9778934at2"/>
<feature type="chain" id="PRO_5012013336" description="Copper resistance protein B" evidence="2">
    <location>
        <begin position="21"/>
        <end position="313"/>
    </location>
</feature>
<dbReference type="GO" id="GO:0009279">
    <property type="term" value="C:cell outer membrane"/>
    <property type="evidence" value="ECO:0007669"/>
    <property type="project" value="InterPro"/>
</dbReference>
<organism evidence="3 4">
    <name type="scientific">Pacificimonas flava</name>
    <dbReference type="NCBI Taxonomy" id="1234595"/>
    <lineage>
        <taxon>Bacteria</taxon>
        <taxon>Pseudomonadati</taxon>
        <taxon>Pseudomonadota</taxon>
        <taxon>Alphaproteobacteria</taxon>
        <taxon>Sphingomonadales</taxon>
        <taxon>Sphingosinicellaceae</taxon>
        <taxon>Pacificimonas</taxon>
    </lineage>
</organism>